<dbReference type="EMBL" id="QTSX02005980">
    <property type="protein sequence ID" value="KAJ9056267.1"/>
    <property type="molecule type" value="Genomic_DNA"/>
</dbReference>
<protein>
    <submittedName>
        <fullName evidence="1">Uncharacterized protein</fullName>
    </submittedName>
</protein>
<proteinExistence type="predicted"/>
<dbReference type="Proteomes" id="UP001165960">
    <property type="component" value="Unassembled WGS sequence"/>
</dbReference>
<evidence type="ECO:0000313" key="2">
    <source>
        <dbReference type="Proteomes" id="UP001165960"/>
    </source>
</evidence>
<name>A0ACC2S1X6_9FUNG</name>
<gene>
    <name evidence="1" type="ORF">DSO57_1034994</name>
</gene>
<reference evidence="1" key="1">
    <citation type="submission" date="2022-04" db="EMBL/GenBank/DDBJ databases">
        <title>Genome of the entomopathogenic fungus Entomophthora muscae.</title>
        <authorList>
            <person name="Elya C."/>
            <person name="Lovett B.R."/>
            <person name="Lee E."/>
            <person name="Macias A.M."/>
            <person name="Hajek A.E."/>
            <person name="De Bivort B.L."/>
            <person name="Kasson M.T."/>
            <person name="De Fine Licht H.H."/>
            <person name="Stajich J.E."/>
        </authorList>
    </citation>
    <scope>NUCLEOTIDE SEQUENCE</scope>
    <source>
        <strain evidence="1">Berkeley</strain>
    </source>
</reference>
<evidence type="ECO:0000313" key="1">
    <source>
        <dbReference type="EMBL" id="KAJ9056267.1"/>
    </source>
</evidence>
<comment type="caution">
    <text evidence="1">The sequence shown here is derived from an EMBL/GenBank/DDBJ whole genome shotgun (WGS) entry which is preliminary data.</text>
</comment>
<keyword evidence="2" id="KW-1185">Reference proteome</keyword>
<organism evidence="1 2">
    <name type="scientific">Entomophthora muscae</name>
    <dbReference type="NCBI Taxonomy" id="34485"/>
    <lineage>
        <taxon>Eukaryota</taxon>
        <taxon>Fungi</taxon>
        <taxon>Fungi incertae sedis</taxon>
        <taxon>Zoopagomycota</taxon>
        <taxon>Entomophthoromycotina</taxon>
        <taxon>Entomophthoromycetes</taxon>
        <taxon>Entomophthorales</taxon>
        <taxon>Entomophthoraceae</taxon>
        <taxon>Entomophthora</taxon>
    </lineage>
</organism>
<sequence length="178" mass="18970">MTKSTINATQPIDIKTKSISLSLDTSKEPKVGSFTSISSSPASSNLINTPSSSFSSQGEAFRAPLARRMSLNIGANVLSSPFFATGVPPDTAQNPISSQSGLPRRSRTMSTSSADKTRIAEKWGFGLKKPGEAEGHNTFPRSFIPKSQSNTLGDFAAESRARPRSPMGDMILNGQFLD</sequence>
<accession>A0ACC2S1X6</accession>